<dbReference type="Proteomes" id="UP000299102">
    <property type="component" value="Unassembled WGS sequence"/>
</dbReference>
<protein>
    <submittedName>
        <fullName evidence="2">Uncharacterized protein</fullName>
    </submittedName>
</protein>
<gene>
    <name evidence="2" type="ORF">EVAR_85547_1</name>
</gene>
<evidence type="ECO:0000313" key="3">
    <source>
        <dbReference type="Proteomes" id="UP000299102"/>
    </source>
</evidence>
<proteinExistence type="predicted"/>
<feature type="region of interest" description="Disordered" evidence="1">
    <location>
        <begin position="55"/>
        <end position="76"/>
    </location>
</feature>
<organism evidence="2 3">
    <name type="scientific">Eumeta variegata</name>
    <name type="common">Bagworm moth</name>
    <name type="synonym">Eumeta japonica</name>
    <dbReference type="NCBI Taxonomy" id="151549"/>
    <lineage>
        <taxon>Eukaryota</taxon>
        <taxon>Metazoa</taxon>
        <taxon>Ecdysozoa</taxon>
        <taxon>Arthropoda</taxon>
        <taxon>Hexapoda</taxon>
        <taxon>Insecta</taxon>
        <taxon>Pterygota</taxon>
        <taxon>Neoptera</taxon>
        <taxon>Endopterygota</taxon>
        <taxon>Lepidoptera</taxon>
        <taxon>Glossata</taxon>
        <taxon>Ditrysia</taxon>
        <taxon>Tineoidea</taxon>
        <taxon>Psychidae</taxon>
        <taxon>Oiketicinae</taxon>
        <taxon>Eumeta</taxon>
    </lineage>
</organism>
<evidence type="ECO:0000256" key="1">
    <source>
        <dbReference type="SAM" id="MobiDB-lite"/>
    </source>
</evidence>
<name>A0A4C1VAX7_EUMVA</name>
<reference evidence="2 3" key="1">
    <citation type="journal article" date="2019" name="Commun. Biol.">
        <title>The bagworm genome reveals a unique fibroin gene that provides high tensile strength.</title>
        <authorList>
            <person name="Kono N."/>
            <person name="Nakamura H."/>
            <person name="Ohtoshi R."/>
            <person name="Tomita M."/>
            <person name="Numata K."/>
            <person name="Arakawa K."/>
        </authorList>
    </citation>
    <scope>NUCLEOTIDE SEQUENCE [LARGE SCALE GENOMIC DNA]</scope>
</reference>
<accession>A0A4C1VAX7</accession>
<comment type="caution">
    <text evidence="2">The sequence shown here is derived from an EMBL/GenBank/DDBJ whole genome shotgun (WGS) entry which is preliminary data.</text>
</comment>
<dbReference type="EMBL" id="BGZK01000316">
    <property type="protein sequence ID" value="GBP36298.1"/>
    <property type="molecule type" value="Genomic_DNA"/>
</dbReference>
<dbReference type="AlphaFoldDB" id="A0A4C1VAX7"/>
<keyword evidence="3" id="KW-1185">Reference proteome</keyword>
<sequence>MYLGTRPWAGAGRVDETRNNRALEEFERSQHYRMTIVPSNSSLCGLDATCAGARTQQARSRERWRGAPTTNPAGECRQSARAPVLLPSLSHTDPIILSWFNTLRSLALASSFVT</sequence>
<evidence type="ECO:0000313" key="2">
    <source>
        <dbReference type="EMBL" id="GBP36298.1"/>
    </source>
</evidence>